<reference evidence="2 3" key="1">
    <citation type="journal article" date="2015" name="Nature">
        <title>rRNA introns, odd ribosomes, and small enigmatic genomes across a large radiation of phyla.</title>
        <authorList>
            <person name="Brown C.T."/>
            <person name="Hug L.A."/>
            <person name="Thomas B.C."/>
            <person name="Sharon I."/>
            <person name="Castelle C.J."/>
            <person name="Singh A."/>
            <person name="Wilkins M.J."/>
            <person name="Williams K.H."/>
            <person name="Banfield J.F."/>
        </authorList>
    </citation>
    <scope>NUCLEOTIDE SEQUENCE [LARGE SCALE GENOMIC DNA]</scope>
</reference>
<evidence type="ECO:0000313" key="3">
    <source>
        <dbReference type="Proteomes" id="UP000034565"/>
    </source>
</evidence>
<gene>
    <name evidence="2" type="ORF">UX92_C0001G0030</name>
</gene>
<dbReference type="Gene3D" id="3.40.50.150">
    <property type="entry name" value="Vaccinia Virus protein VP39"/>
    <property type="match status" value="1"/>
</dbReference>
<dbReference type="AlphaFoldDB" id="A0A0G1SLN4"/>
<accession>A0A0G1SLN4</accession>
<name>A0A0G1SLN4_9BACT</name>
<dbReference type="PANTHER" id="PTHR45128:SF1">
    <property type="entry name" value="S-ADENOSYLMETHIONINE-DEPENDENT METHYLTRANSFERASE RV2258C"/>
    <property type="match status" value="1"/>
</dbReference>
<dbReference type="EMBL" id="LCOA01000001">
    <property type="protein sequence ID" value="KKU70362.1"/>
    <property type="molecule type" value="Genomic_DNA"/>
</dbReference>
<organism evidence="2 3">
    <name type="scientific">Candidatus Amesbacteria bacterium GW2011_GWA1_47_20</name>
    <dbReference type="NCBI Taxonomy" id="1618354"/>
    <lineage>
        <taxon>Bacteria</taxon>
        <taxon>Candidatus Amesiibacteriota</taxon>
    </lineage>
</organism>
<dbReference type="CDD" id="cd02440">
    <property type="entry name" value="AdoMet_MTases"/>
    <property type="match status" value="1"/>
</dbReference>
<feature type="domain" description="Methyltransferase" evidence="1">
    <location>
        <begin position="52"/>
        <end position="169"/>
    </location>
</feature>
<proteinExistence type="predicted"/>
<protein>
    <recommendedName>
        <fullName evidence="1">Methyltransferase domain-containing protein</fullName>
    </recommendedName>
</protein>
<evidence type="ECO:0000259" key="1">
    <source>
        <dbReference type="Pfam" id="PF13847"/>
    </source>
</evidence>
<dbReference type="InterPro" id="IPR053173">
    <property type="entry name" value="SAM-binding_MTase"/>
</dbReference>
<evidence type="ECO:0000313" key="2">
    <source>
        <dbReference type="EMBL" id="KKU70362.1"/>
    </source>
</evidence>
<comment type="caution">
    <text evidence="2">The sequence shown here is derived from an EMBL/GenBank/DDBJ whole genome shotgun (WGS) entry which is preliminary data.</text>
</comment>
<dbReference type="InterPro" id="IPR025714">
    <property type="entry name" value="Methyltranfer_dom"/>
</dbReference>
<dbReference type="Proteomes" id="UP000034565">
    <property type="component" value="Unassembled WGS sequence"/>
</dbReference>
<dbReference type="SUPFAM" id="SSF53335">
    <property type="entry name" value="S-adenosyl-L-methionine-dependent methyltransferases"/>
    <property type="match status" value="1"/>
</dbReference>
<dbReference type="InterPro" id="IPR029063">
    <property type="entry name" value="SAM-dependent_MTases_sf"/>
</dbReference>
<dbReference type="PANTHER" id="PTHR45128">
    <property type="entry name" value="METHYLTRANSFERASE TYPE 11"/>
    <property type="match status" value="1"/>
</dbReference>
<dbReference type="Pfam" id="PF13847">
    <property type="entry name" value="Methyltransf_31"/>
    <property type="match status" value="1"/>
</dbReference>
<sequence>MKYSPGSKEIYSEVIDGLSYYQTTGEVYHTLRSKAKFHKFYLQAITGRAFPKILDIGCFTGTEIFMLPKPDPKAKYLGIDVSSKAITIAKSLSRKRGEKNVDFQIVDGNKPLPFSDKSFDIIYALELIEHLKTPAQFFAEVRRVLKDNGVFIVSTPNADTFLNKISRWLPPSLSQALNQARLQDFARHGTSSPITPIVWDRDAHISLWGFSKWRSTLVQSGFKLDCIEGSSFYGGSRYISEKPFLLGLMILLDSVIDLLPFKPHLQMCMLLKLVKAK</sequence>